<dbReference type="EMBL" id="ABVR01000040">
    <property type="protein sequence ID" value="EEG90034.1"/>
    <property type="molecule type" value="Genomic_DNA"/>
</dbReference>
<gene>
    <name evidence="1" type="ORF">COPCOM_01909</name>
</gene>
<dbReference type="GO" id="GO:0140098">
    <property type="term" value="F:catalytic activity, acting on RNA"/>
    <property type="evidence" value="ECO:0007669"/>
    <property type="project" value="UniProtKB-ARBA"/>
</dbReference>
<proteinExistence type="predicted"/>
<evidence type="ECO:0000313" key="1">
    <source>
        <dbReference type="EMBL" id="EEG90034.1"/>
    </source>
</evidence>
<accession>C0B9T2</accession>
<reference evidence="1 2" key="2">
    <citation type="submission" date="2009-03" db="EMBL/GenBank/DDBJ databases">
        <title>Draft genome sequence of Coprococcus comes (ATCC 27758).</title>
        <authorList>
            <person name="Sudarsanam P."/>
            <person name="Ley R."/>
            <person name="Guruge J."/>
            <person name="Turnbaugh P.J."/>
            <person name="Mahowald M."/>
            <person name="Liep D."/>
            <person name="Gordon J."/>
        </authorList>
    </citation>
    <scope>NUCLEOTIDE SEQUENCE [LARGE SCALE GENOMIC DNA]</scope>
    <source>
        <strain evidence="1 2">ATCC 27758</strain>
    </source>
</reference>
<dbReference type="Gene3D" id="3.30.2350.10">
    <property type="entry name" value="Pseudouridine synthase"/>
    <property type="match status" value="1"/>
</dbReference>
<dbReference type="SUPFAM" id="SSF55120">
    <property type="entry name" value="Pseudouridine synthase"/>
    <property type="match status" value="1"/>
</dbReference>
<dbReference type="HOGENOM" id="CLU_3078780_0_0_9"/>
<protein>
    <recommendedName>
        <fullName evidence="3">Pseudouridine synthase RsuA/RluA-like domain-containing protein</fullName>
    </recommendedName>
</protein>
<sequence length="52" mass="5903">MQTPEILYEDDQILVCHKPAGVPVQTKKIGTQDMESILKKLSVHPFFTSCRT</sequence>
<dbReference type="AlphaFoldDB" id="C0B9T2"/>
<evidence type="ECO:0008006" key="3">
    <source>
        <dbReference type="Google" id="ProtNLM"/>
    </source>
</evidence>
<dbReference type="GO" id="GO:0001522">
    <property type="term" value="P:pseudouridine synthesis"/>
    <property type="evidence" value="ECO:0007669"/>
    <property type="project" value="InterPro"/>
</dbReference>
<reference evidence="1 2" key="1">
    <citation type="submission" date="2009-02" db="EMBL/GenBank/DDBJ databases">
        <authorList>
            <person name="Fulton L."/>
            <person name="Clifton S."/>
            <person name="Fulton B."/>
            <person name="Xu J."/>
            <person name="Minx P."/>
            <person name="Pepin K.H."/>
            <person name="Johnson M."/>
            <person name="Bhonagiri V."/>
            <person name="Nash W.E."/>
            <person name="Mardis E.R."/>
            <person name="Wilson R.K."/>
        </authorList>
    </citation>
    <scope>NUCLEOTIDE SEQUENCE [LARGE SCALE GENOMIC DNA]</scope>
    <source>
        <strain evidence="1 2">ATCC 27758</strain>
    </source>
</reference>
<dbReference type="Proteomes" id="UP000003793">
    <property type="component" value="Unassembled WGS sequence"/>
</dbReference>
<comment type="caution">
    <text evidence="1">The sequence shown here is derived from an EMBL/GenBank/DDBJ whole genome shotgun (WGS) entry which is preliminary data.</text>
</comment>
<organism evidence="1 2">
    <name type="scientific">Coprococcus comes ATCC 27758</name>
    <dbReference type="NCBI Taxonomy" id="470146"/>
    <lineage>
        <taxon>Bacteria</taxon>
        <taxon>Bacillati</taxon>
        <taxon>Bacillota</taxon>
        <taxon>Clostridia</taxon>
        <taxon>Lachnospirales</taxon>
        <taxon>Lachnospiraceae</taxon>
        <taxon>Coprococcus</taxon>
    </lineage>
</organism>
<dbReference type="GO" id="GO:0009982">
    <property type="term" value="F:pseudouridine synthase activity"/>
    <property type="evidence" value="ECO:0007669"/>
    <property type="project" value="InterPro"/>
</dbReference>
<evidence type="ECO:0000313" key="2">
    <source>
        <dbReference type="Proteomes" id="UP000003793"/>
    </source>
</evidence>
<dbReference type="GO" id="GO:0006396">
    <property type="term" value="P:RNA processing"/>
    <property type="evidence" value="ECO:0007669"/>
    <property type="project" value="UniProtKB-ARBA"/>
</dbReference>
<name>C0B9T2_9FIRM</name>
<dbReference type="InterPro" id="IPR020103">
    <property type="entry name" value="PsdUridine_synth_cat_dom_sf"/>
</dbReference>
<dbReference type="GO" id="GO:0003723">
    <property type="term" value="F:RNA binding"/>
    <property type="evidence" value="ECO:0007669"/>
    <property type="project" value="InterPro"/>
</dbReference>